<evidence type="ECO:0000313" key="2">
    <source>
        <dbReference type="EMBL" id="QRD99866.1"/>
    </source>
</evidence>
<feature type="compositionally biased region" description="Low complexity" evidence="1">
    <location>
        <begin position="10"/>
        <end position="21"/>
    </location>
</feature>
<accession>A0A889INH3</accession>
<organism evidence="2">
    <name type="scientific">Soufli partiti-like virus</name>
    <dbReference type="NCBI Taxonomy" id="2805762"/>
    <lineage>
        <taxon>Viruses</taxon>
        <taxon>Riboviria</taxon>
        <taxon>Orthornavirae</taxon>
        <taxon>Pisuviricota</taxon>
        <taxon>Duplopiviricetes</taxon>
        <taxon>Durnavirales</taxon>
        <taxon>Partitiviridae</taxon>
    </lineage>
</organism>
<sequence>MDHQMKEMFQKFSQFQSQQGQAEDTFGPRRNESSWRANSRKSGPKRGGGIPRTSVGKPILNPNPPRSVPQGQYLSKTSTELSNDPLSEKAYFPYPGTSFSPVAREEKIYPGATVLPALQDQTYTTLGSVNPSYTKTVPKCAHDYYLGTMITHRFLKLHLLGGKYLSPDEQSFVSSLDSVSFTVPKLVSLFGNGLGDTAIPGGRKLSFSFAKPELHSGGVVLGERQYDIPGYFGPIIQHLGAYAGYPCLGVYAQRILQDLWRTGNPQATEWDLPEDIRVAEKPINRNCLGYSPAVRLSREHLAFLTDNQITLENFNSENPTLPLFSGLLAAVHIKMSQCRIPLHTISYLTTGSQGQIPVEEVVQQNTSLAITASYCGKTSSELPSAEGHLGTSFLYNVYKESLDIRIVKSLMPVSYRVNDAVDPDALRGLNSLYIQSTSLVKQEGFETTAFTAPLRLVEAAKVETSH</sequence>
<dbReference type="EMBL" id="MW520379">
    <property type="protein sequence ID" value="QRD99866.1"/>
    <property type="molecule type" value="Genomic_RNA"/>
</dbReference>
<name>A0A889INH3_9VIRU</name>
<evidence type="ECO:0000256" key="1">
    <source>
        <dbReference type="SAM" id="MobiDB-lite"/>
    </source>
</evidence>
<protein>
    <submittedName>
        <fullName evidence="2">Capsid</fullName>
    </submittedName>
</protein>
<feature type="region of interest" description="Disordered" evidence="1">
    <location>
        <begin position="1"/>
        <end position="72"/>
    </location>
</feature>
<reference evidence="2" key="1">
    <citation type="submission" date="2021-01" db="EMBL/GenBank/DDBJ databases">
        <authorList>
            <person name="Konstantinidis K."/>
            <person name="Dovrolis N."/>
            <person name="Kouvela A."/>
            <person name="Kassela K."/>
            <person name="Rosa Freitas M.G."/>
            <person name="Nearchou A."/>
            <person name="de Courcy Williams M."/>
            <person name="Veletza S."/>
            <person name="Mavromara P."/>
            <person name="Karakasiliotis I."/>
        </authorList>
    </citation>
    <scope>NUCLEOTIDE SEQUENCE</scope>
    <source>
        <strain evidence="2">PB2</strain>
    </source>
</reference>
<proteinExistence type="predicted"/>